<dbReference type="SUPFAM" id="SSF57850">
    <property type="entry name" value="RING/U-box"/>
    <property type="match status" value="1"/>
</dbReference>
<dbReference type="SMART" id="SM00184">
    <property type="entry name" value="RING"/>
    <property type="match status" value="1"/>
</dbReference>
<keyword evidence="3" id="KW-0862">Zinc</keyword>
<protein>
    <recommendedName>
        <fullName evidence="5">RING-type domain-containing protein</fullName>
    </recommendedName>
</protein>
<dbReference type="InterPro" id="IPR013083">
    <property type="entry name" value="Znf_RING/FYVE/PHD"/>
</dbReference>
<feature type="domain" description="RING-type" evidence="5">
    <location>
        <begin position="265"/>
        <end position="310"/>
    </location>
</feature>
<keyword evidence="7" id="KW-1185">Reference proteome</keyword>
<keyword evidence="2 4" id="KW-0863">Zinc-finger</keyword>
<sequence length="317" mass="36587">MQPSCHSIITGAHPCPLYAIGLRQPLTGEDLQQVSRMMDSLISQEDTFRLAVSERNESEEERLCNTPAQLLSVVEARQVKNLLYQLENILGIDGFRTRHGLPFVRRQARLHKAIYGMPFSLVQEFHLEERLSHAEILQDCFQTAILNYEFASLESRTRLQEKAAEFETTMDPQIQSLLDLLGATADNPDFSSRWVELRQAYFSELRRFTLMVANRPIQRANDHMMDWEYEYDENDEDEKMRRLAAVRSLVHSGRLADLTNVDPECPICKEEISQPNTGQEFPTRLACGHVFDSECLTRLLCEKNSCPSCRRKYGRIL</sequence>
<evidence type="ECO:0000313" key="7">
    <source>
        <dbReference type="Proteomes" id="UP000235786"/>
    </source>
</evidence>
<evidence type="ECO:0000256" key="2">
    <source>
        <dbReference type="ARBA" id="ARBA00022771"/>
    </source>
</evidence>
<evidence type="ECO:0000256" key="4">
    <source>
        <dbReference type="PROSITE-ProRule" id="PRU00175"/>
    </source>
</evidence>
<evidence type="ECO:0000256" key="3">
    <source>
        <dbReference type="ARBA" id="ARBA00022833"/>
    </source>
</evidence>
<organism evidence="6 7">
    <name type="scientific">Hyaloscypha variabilis (strain UAMH 11265 / GT02V1 / F)</name>
    <name type="common">Meliniomyces variabilis</name>
    <dbReference type="NCBI Taxonomy" id="1149755"/>
    <lineage>
        <taxon>Eukaryota</taxon>
        <taxon>Fungi</taxon>
        <taxon>Dikarya</taxon>
        <taxon>Ascomycota</taxon>
        <taxon>Pezizomycotina</taxon>
        <taxon>Leotiomycetes</taxon>
        <taxon>Helotiales</taxon>
        <taxon>Hyaloscyphaceae</taxon>
        <taxon>Hyaloscypha</taxon>
        <taxon>Hyaloscypha variabilis</taxon>
    </lineage>
</organism>
<dbReference type="Gene3D" id="3.30.40.10">
    <property type="entry name" value="Zinc/RING finger domain, C3HC4 (zinc finger)"/>
    <property type="match status" value="1"/>
</dbReference>
<dbReference type="AlphaFoldDB" id="A0A2J6RSZ3"/>
<evidence type="ECO:0000256" key="1">
    <source>
        <dbReference type="ARBA" id="ARBA00022723"/>
    </source>
</evidence>
<name>A0A2J6RSZ3_HYAVF</name>
<accession>A0A2J6RSZ3</accession>
<dbReference type="EMBL" id="KZ613944">
    <property type="protein sequence ID" value="PMD41630.1"/>
    <property type="molecule type" value="Genomic_DNA"/>
</dbReference>
<gene>
    <name evidence="6" type="ORF">L207DRAFT_528239</name>
</gene>
<dbReference type="Proteomes" id="UP000235786">
    <property type="component" value="Unassembled WGS sequence"/>
</dbReference>
<dbReference type="GO" id="GO:0008270">
    <property type="term" value="F:zinc ion binding"/>
    <property type="evidence" value="ECO:0007669"/>
    <property type="project" value="UniProtKB-KW"/>
</dbReference>
<dbReference type="InterPro" id="IPR001841">
    <property type="entry name" value="Znf_RING"/>
</dbReference>
<dbReference type="PANTHER" id="PTHR15710">
    <property type="entry name" value="E3 UBIQUITIN-PROTEIN LIGASE PRAJA"/>
    <property type="match status" value="1"/>
</dbReference>
<proteinExistence type="predicted"/>
<dbReference type="Pfam" id="PF13639">
    <property type="entry name" value="zf-RING_2"/>
    <property type="match status" value="1"/>
</dbReference>
<reference evidence="6 7" key="1">
    <citation type="submission" date="2016-04" db="EMBL/GenBank/DDBJ databases">
        <title>A degradative enzymes factory behind the ericoid mycorrhizal symbiosis.</title>
        <authorList>
            <consortium name="DOE Joint Genome Institute"/>
            <person name="Martino E."/>
            <person name="Morin E."/>
            <person name="Grelet G."/>
            <person name="Kuo A."/>
            <person name="Kohler A."/>
            <person name="Daghino S."/>
            <person name="Barry K."/>
            <person name="Choi C."/>
            <person name="Cichocki N."/>
            <person name="Clum A."/>
            <person name="Copeland A."/>
            <person name="Hainaut M."/>
            <person name="Haridas S."/>
            <person name="Labutti K."/>
            <person name="Lindquist E."/>
            <person name="Lipzen A."/>
            <person name="Khouja H.-R."/>
            <person name="Murat C."/>
            <person name="Ohm R."/>
            <person name="Olson A."/>
            <person name="Spatafora J."/>
            <person name="Veneault-Fourrey C."/>
            <person name="Henrissat B."/>
            <person name="Grigoriev I."/>
            <person name="Martin F."/>
            <person name="Perotto S."/>
        </authorList>
    </citation>
    <scope>NUCLEOTIDE SEQUENCE [LARGE SCALE GENOMIC DNA]</scope>
    <source>
        <strain evidence="6 7">F</strain>
    </source>
</reference>
<evidence type="ECO:0000313" key="6">
    <source>
        <dbReference type="EMBL" id="PMD41630.1"/>
    </source>
</evidence>
<dbReference type="OrthoDB" id="3552128at2759"/>
<keyword evidence="1" id="KW-0479">Metal-binding</keyword>
<dbReference type="PROSITE" id="PS50089">
    <property type="entry name" value="ZF_RING_2"/>
    <property type="match status" value="1"/>
</dbReference>
<evidence type="ECO:0000259" key="5">
    <source>
        <dbReference type="PROSITE" id="PS50089"/>
    </source>
</evidence>